<accession>F2WZH6</accession>
<dbReference type="InterPro" id="IPR000477">
    <property type="entry name" value="RT_dom"/>
</dbReference>
<reference evidence="2" key="2">
    <citation type="journal article" date="2012" name="Mol. Biol. Evol.">
        <title>Vertical Evolution and Horizontal Transfer of CR1 Non-LTR Retrotransposons and Tc1/mariner DNA Transposons in Lepidoptera Species.</title>
        <authorList>
            <person name="Sormacheva I."/>
            <person name="Smyshlyaev G."/>
            <person name="Mayorov V."/>
            <person name="Blinov A."/>
            <person name="Novikov A."/>
            <person name="Novikova O."/>
        </authorList>
    </citation>
    <scope>NUCLEOTIDE SEQUENCE</scope>
    <source>
        <strain evidence="2">AglTau.8</strain>
    </source>
</reference>
<dbReference type="SUPFAM" id="SSF56672">
    <property type="entry name" value="DNA/RNA polymerases"/>
    <property type="match status" value="1"/>
</dbReference>
<dbReference type="PROSITE" id="PS50878">
    <property type="entry name" value="RT_POL"/>
    <property type="match status" value="1"/>
</dbReference>
<dbReference type="InterPro" id="IPR043502">
    <property type="entry name" value="DNA/RNA_pol_sf"/>
</dbReference>
<keyword evidence="2" id="KW-0695">RNA-directed DNA polymerase</keyword>
<feature type="domain" description="Reverse transcriptase" evidence="1">
    <location>
        <begin position="23"/>
        <end position="182"/>
    </location>
</feature>
<sequence>VPGRVLSLTLDHLGGELRALFNHCLMVGQFPKLWKQGRLYLLAKEGRPLDCPSAYRPLVLLDDTGKLFEKILAARVVRHLTQMGPDLSKEQFGFRVGRSTVDALTALKALSAEATSRGNRLLAVSLDIANAFNSLPYGVILQALRYHGVPLYLRQLLEDYLQAREVAFVDSRGVMVQREVRC</sequence>
<proteinExistence type="predicted"/>
<dbReference type="GO" id="GO:0003964">
    <property type="term" value="F:RNA-directed DNA polymerase activity"/>
    <property type="evidence" value="ECO:0007669"/>
    <property type="project" value="UniProtKB-KW"/>
</dbReference>
<dbReference type="PANTHER" id="PTHR19446">
    <property type="entry name" value="REVERSE TRANSCRIPTASES"/>
    <property type="match status" value="1"/>
</dbReference>
<dbReference type="AlphaFoldDB" id="F2WZH6"/>
<keyword evidence="2" id="KW-0548">Nucleotidyltransferase</keyword>
<name>F2WZH6_9NEOP</name>
<organism evidence="2">
    <name type="scientific">Aglia tau</name>
    <dbReference type="NCBI Taxonomy" id="469311"/>
    <lineage>
        <taxon>Eukaryota</taxon>
        <taxon>Metazoa</taxon>
        <taxon>Ecdysozoa</taxon>
        <taxon>Arthropoda</taxon>
        <taxon>Hexapoda</taxon>
        <taxon>Insecta</taxon>
        <taxon>Pterygota</taxon>
        <taxon>Neoptera</taxon>
        <taxon>Endopterygota</taxon>
        <taxon>Lepidoptera</taxon>
        <taxon>Glossata</taxon>
        <taxon>Ditrysia</taxon>
        <taxon>Bombycoidea</taxon>
        <taxon>Saturniidae</taxon>
        <taxon>Agliinae</taxon>
        <taxon>Aglia</taxon>
    </lineage>
</organism>
<keyword evidence="2" id="KW-0808">Transferase</keyword>
<dbReference type="Pfam" id="PF00078">
    <property type="entry name" value="RVT_1"/>
    <property type="match status" value="1"/>
</dbReference>
<protein>
    <submittedName>
        <fullName evidence="2">Reverse transcriptase</fullName>
    </submittedName>
</protein>
<feature type="non-terminal residue" evidence="2">
    <location>
        <position position="182"/>
    </location>
</feature>
<evidence type="ECO:0000313" key="2">
    <source>
        <dbReference type="EMBL" id="ADZ95801.1"/>
    </source>
</evidence>
<feature type="non-terminal residue" evidence="2">
    <location>
        <position position="1"/>
    </location>
</feature>
<evidence type="ECO:0000259" key="1">
    <source>
        <dbReference type="PROSITE" id="PS50878"/>
    </source>
</evidence>
<dbReference type="EMBL" id="HQ284263">
    <property type="protein sequence ID" value="ADZ95801.1"/>
    <property type="molecule type" value="Genomic_DNA"/>
</dbReference>
<reference evidence="2" key="1">
    <citation type="submission" date="2010-09" db="EMBL/GenBank/DDBJ databases">
        <title>Evidence of multiple events of horizontal transmission of mobile genetic elements between Bombyx and Maculinea.</title>
        <authorList>
            <person name="Novikova O.S."/>
            <person name="Sormacheva I.D."/>
            <person name="Smyshlyaev G.A."/>
            <person name="Mayorov V.I."/>
            <person name="Blinov A.G."/>
        </authorList>
    </citation>
    <scope>NUCLEOTIDE SEQUENCE</scope>
    <source>
        <strain evidence="2">AglTau.8</strain>
    </source>
</reference>